<dbReference type="AlphaFoldDB" id="A0A1T2WZ33"/>
<organism evidence="1 2">
    <name type="scientific">Paenibacillus selenitireducens</name>
    <dbReference type="NCBI Taxonomy" id="1324314"/>
    <lineage>
        <taxon>Bacteria</taxon>
        <taxon>Bacillati</taxon>
        <taxon>Bacillota</taxon>
        <taxon>Bacilli</taxon>
        <taxon>Bacillales</taxon>
        <taxon>Paenibacillaceae</taxon>
        <taxon>Paenibacillus</taxon>
    </lineage>
</organism>
<dbReference type="InterPro" id="IPR013325">
    <property type="entry name" value="RNA_pol_sigma_r2"/>
</dbReference>
<gene>
    <name evidence="1" type="ORF">BVG16_31890</name>
</gene>
<name>A0A1T2WZ33_9BACL</name>
<dbReference type="GO" id="GO:0006352">
    <property type="term" value="P:DNA-templated transcription initiation"/>
    <property type="evidence" value="ECO:0007669"/>
    <property type="project" value="InterPro"/>
</dbReference>
<sequence length="79" mass="8888">MQKSDCQDVVQEALIKLYKKSVNGEIETNIRTYASWVIRDILKKYTSSEAYKDLNTDDVQESAIQGIGVGAFTSLLLSR</sequence>
<protein>
    <submittedName>
        <fullName evidence="1">Uncharacterized protein</fullName>
    </submittedName>
</protein>
<dbReference type="GO" id="GO:0003700">
    <property type="term" value="F:DNA-binding transcription factor activity"/>
    <property type="evidence" value="ECO:0007669"/>
    <property type="project" value="InterPro"/>
</dbReference>
<evidence type="ECO:0000313" key="1">
    <source>
        <dbReference type="EMBL" id="OPA72831.1"/>
    </source>
</evidence>
<proteinExistence type="predicted"/>
<reference evidence="1 2" key="1">
    <citation type="submission" date="2017-01" db="EMBL/GenBank/DDBJ databases">
        <title>Genome analysis of Paenibacillus selenitrireducens ES3-24.</title>
        <authorList>
            <person name="Xu D."/>
            <person name="Yao R."/>
            <person name="Zheng S."/>
        </authorList>
    </citation>
    <scope>NUCLEOTIDE SEQUENCE [LARGE SCALE GENOMIC DNA]</scope>
    <source>
        <strain evidence="1 2">ES3-24</strain>
    </source>
</reference>
<evidence type="ECO:0000313" key="2">
    <source>
        <dbReference type="Proteomes" id="UP000190188"/>
    </source>
</evidence>
<keyword evidence="2" id="KW-1185">Reference proteome</keyword>
<dbReference type="SUPFAM" id="SSF88946">
    <property type="entry name" value="Sigma2 domain of RNA polymerase sigma factors"/>
    <property type="match status" value="1"/>
</dbReference>
<dbReference type="Proteomes" id="UP000190188">
    <property type="component" value="Unassembled WGS sequence"/>
</dbReference>
<dbReference type="RefSeq" id="WP_144027558.1">
    <property type="nucleotide sequence ID" value="NZ_MSZX01000029.1"/>
</dbReference>
<dbReference type="EMBL" id="MSZX01000029">
    <property type="protein sequence ID" value="OPA72831.1"/>
    <property type="molecule type" value="Genomic_DNA"/>
</dbReference>
<accession>A0A1T2WZ33</accession>
<comment type="caution">
    <text evidence="1">The sequence shown here is derived from an EMBL/GenBank/DDBJ whole genome shotgun (WGS) entry which is preliminary data.</text>
</comment>